<gene>
    <name evidence="3" type="ORF">COT81_04605</name>
</gene>
<sequence length="366" mass="41517">MPVTRRNILIFSLTFYPYVGGAEVAIKEITDRLPHYNWTMITARLDKKNPAEEQMGNIKVIRVGWGGKLDKYLFPWLAVKKAKTLHAKKNFKVAWGMMAFWAGWAALKFKEMFPEVKYVLTLQSGDSDEFIRRRTWFWAKRYAQIYQKPDYITAISNYLIERAKKFGYAGDITRIPNGVDLKLFMCRPGVPHKDKAVIVTTSRLVEKNGIEDLIKSSEYLQIPHEIRIIGAGKLENSLKAMAGEHVKFLGNLNHDEIVDNLCEADVFARPSLSEGLGNAFLEAMAVGVPVVGTKVGGIPDFLEDRKTGLFCEVSNPQSIAEKIEELLNDKALRGTIVKSARELIEKYYGWDQISQSMDKVFQEVAS</sequence>
<dbReference type="CDD" id="cd03801">
    <property type="entry name" value="GT4_PimA-like"/>
    <property type="match status" value="1"/>
</dbReference>
<dbReference type="InterPro" id="IPR028098">
    <property type="entry name" value="Glyco_trans_4-like_N"/>
</dbReference>
<dbReference type="Pfam" id="PF00534">
    <property type="entry name" value="Glycos_transf_1"/>
    <property type="match status" value="1"/>
</dbReference>
<evidence type="ECO:0000259" key="1">
    <source>
        <dbReference type="Pfam" id="PF00534"/>
    </source>
</evidence>
<protein>
    <recommendedName>
        <fullName evidence="5">Glycosyl transferase family 1 domain-containing protein</fullName>
    </recommendedName>
</protein>
<comment type="caution">
    <text evidence="3">The sequence shown here is derived from an EMBL/GenBank/DDBJ whole genome shotgun (WGS) entry which is preliminary data.</text>
</comment>
<organism evidence="3 4">
    <name type="scientific">Candidatus Buchananbacteria bacterium CG10_big_fil_rev_8_21_14_0_10_42_9</name>
    <dbReference type="NCBI Taxonomy" id="1974526"/>
    <lineage>
        <taxon>Bacteria</taxon>
        <taxon>Candidatus Buchananiibacteriota</taxon>
    </lineage>
</organism>
<dbReference type="SUPFAM" id="SSF53756">
    <property type="entry name" value="UDP-Glycosyltransferase/glycogen phosphorylase"/>
    <property type="match status" value="1"/>
</dbReference>
<feature type="domain" description="Glycosyltransferase subfamily 4-like N-terminal" evidence="2">
    <location>
        <begin position="19"/>
        <end position="182"/>
    </location>
</feature>
<dbReference type="GO" id="GO:0016757">
    <property type="term" value="F:glycosyltransferase activity"/>
    <property type="evidence" value="ECO:0007669"/>
    <property type="project" value="InterPro"/>
</dbReference>
<reference evidence="4" key="1">
    <citation type="submission" date="2017-09" db="EMBL/GenBank/DDBJ databases">
        <title>Depth-based differentiation of microbial function through sediment-hosted aquifers and enrichment of novel symbionts in the deep terrestrial subsurface.</title>
        <authorList>
            <person name="Probst A.J."/>
            <person name="Ladd B."/>
            <person name="Jarett J.K."/>
            <person name="Geller-Mcgrath D.E."/>
            <person name="Sieber C.M.K."/>
            <person name="Emerson J.B."/>
            <person name="Anantharaman K."/>
            <person name="Thomas B.C."/>
            <person name="Malmstrom R."/>
            <person name="Stieglmeier M."/>
            <person name="Klingl A."/>
            <person name="Woyke T."/>
            <person name="Ryan C.M."/>
            <person name="Banfield J.F."/>
        </authorList>
    </citation>
    <scope>NUCLEOTIDE SEQUENCE [LARGE SCALE GENOMIC DNA]</scope>
</reference>
<name>A0A2H0W2E9_9BACT</name>
<proteinExistence type="predicted"/>
<evidence type="ECO:0000259" key="2">
    <source>
        <dbReference type="Pfam" id="PF13439"/>
    </source>
</evidence>
<feature type="domain" description="Glycosyl transferase family 1" evidence="1">
    <location>
        <begin position="193"/>
        <end position="342"/>
    </location>
</feature>
<dbReference type="Gene3D" id="3.40.50.2000">
    <property type="entry name" value="Glycogen Phosphorylase B"/>
    <property type="match status" value="2"/>
</dbReference>
<dbReference type="InterPro" id="IPR050194">
    <property type="entry name" value="Glycosyltransferase_grp1"/>
</dbReference>
<dbReference type="Pfam" id="PF13439">
    <property type="entry name" value="Glyco_transf_4"/>
    <property type="match status" value="1"/>
</dbReference>
<dbReference type="PANTHER" id="PTHR45947:SF14">
    <property type="entry name" value="SLL1723 PROTEIN"/>
    <property type="match status" value="1"/>
</dbReference>
<dbReference type="EMBL" id="PEZZ01000035">
    <property type="protein sequence ID" value="PIS04800.1"/>
    <property type="molecule type" value="Genomic_DNA"/>
</dbReference>
<dbReference type="PANTHER" id="PTHR45947">
    <property type="entry name" value="SULFOQUINOVOSYL TRANSFERASE SQD2"/>
    <property type="match status" value="1"/>
</dbReference>
<evidence type="ECO:0008006" key="5">
    <source>
        <dbReference type="Google" id="ProtNLM"/>
    </source>
</evidence>
<evidence type="ECO:0000313" key="4">
    <source>
        <dbReference type="Proteomes" id="UP000230935"/>
    </source>
</evidence>
<evidence type="ECO:0000313" key="3">
    <source>
        <dbReference type="EMBL" id="PIS04800.1"/>
    </source>
</evidence>
<accession>A0A2H0W2E9</accession>
<dbReference type="Proteomes" id="UP000230935">
    <property type="component" value="Unassembled WGS sequence"/>
</dbReference>
<dbReference type="InterPro" id="IPR001296">
    <property type="entry name" value="Glyco_trans_1"/>
</dbReference>
<dbReference type="AlphaFoldDB" id="A0A2H0W2E9"/>